<dbReference type="PROSITE" id="PS51257">
    <property type="entry name" value="PROKAR_LIPOPROTEIN"/>
    <property type="match status" value="1"/>
</dbReference>
<proteinExistence type="predicted"/>
<sequence>MVSLVIKLLLTIGLIVSSCEASSKQLGPPIHAIQDEPLTPCLNGNTMSCDTFKLAHAKTACGGETVQNWYPAPNVAYTYIISSKCINQTCHVEVGTTEKSIHASVDCAMGIQYANCYCANFQE</sequence>
<dbReference type="EMBL" id="HBUF01033560">
    <property type="protein sequence ID" value="CAG6615684.1"/>
    <property type="molecule type" value="Transcribed_RNA"/>
</dbReference>
<accession>A0A8D8PVM5</accession>
<name>A0A8D8PVM5_9HEMI</name>
<dbReference type="AlphaFoldDB" id="A0A8D8PVM5"/>
<keyword evidence="1" id="KW-0732">Signal</keyword>
<organism evidence="2">
    <name type="scientific">Cacopsylla melanoneura</name>
    <dbReference type="NCBI Taxonomy" id="428564"/>
    <lineage>
        <taxon>Eukaryota</taxon>
        <taxon>Metazoa</taxon>
        <taxon>Ecdysozoa</taxon>
        <taxon>Arthropoda</taxon>
        <taxon>Hexapoda</taxon>
        <taxon>Insecta</taxon>
        <taxon>Pterygota</taxon>
        <taxon>Neoptera</taxon>
        <taxon>Paraneoptera</taxon>
        <taxon>Hemiptera</taxon>
        <taxon>Sternorrhyncha</taxon>
        <taxon>Psylloidea</taxon>
        <taxon>Psyllidae</taxon>
        <taxon>Psyllinae</taxon>
        <taxon>Cacopsylla</taxon>
    </lineage>
</organism>
<reference evidence="2" key="1">
    <citation type="submission" date="2021-05" db="EMBL/GenBank/DDBJ databases">
        <authorList>
            <person name="Alioto T."/>
            <person name="Alioto T."/>
            <person name="Gomez Garrido J."/>
        </authorList>
    </citation>
    <scope>NUCLEOTIDE SEQUENCE</scope>
</reference>
<evidence type="ECO:0000256" key="1">
    <source>
        <dbReference type="SAM" id="SignalP"/>
    </source>
</evidence>
<evidence type="ECO:0000313" key="2">
    <source>
        <dbReference type="EMBL" id="CAG6615684.1"/>
    </source>
</evidence>
<protein>
    <submittedName>
        <fullName evidence="2">Uncharacterized protein</fullName>
    </submittedName>
</protein>
<feature type="chain" id="PRO_5034283735" evidence="1">
    <location>
        <begin position="22"/>
        <end position="123"/>
    </location>
</feature>
<feature type="signal peptide" evidence="1">
    <location>
        <begin position="1"/>
        <end position="21"/>
    </location>
</feature>